<dbReference type="Pfam" id="PF13839">
    <property type="entry name" value="PC-Esterase"/>
    <property type="match status" value="1"/>
</dbReference>
<dbReference type="STRING" id="4533.J3MX82"/>
<dbReference type="HOGENOM" id="CLU_644625_0_0_1"/>
<name>J3MX82_ORYBR</name>
<keyword evidence="8" id="KW-1185">Reference proteome</keyword>
<evidence type="ECO:0000313" key="8">
    <source>
        <dbReference type="Proteomes" id="UP000006038"/>
    </source>
</evidence>
<dbReference type="GO" id="GO:0046872">
    <property type="term" value="F:metal ion binding"/>
    <property type="evidence" value="ECO:0007669"/>
    <property type="project" value="UniProtKB-KW"/>
</dbReference>
<accession>J3MX82</accession>
<dbReference type="PANTHER" id="PTHR28620:SF1">
    <property type="entry name" value="CENP-V_GFA DOMAIN-CONTAINING PROTEIN"/>
    <property type="match status" value="1"/>
</dbReference>
<proteinExistence type="inferred from homology"/>
<dbReference type="PANTHER" id="PTHR28620">
    <property type="entry name" value="CENTROMERE PROTEIN V"/>
    <property type="match status" value="1"/>
</dbReference>
<reference evidence="7" key="1">
    <citation type="journal article" date="2013" name="Nat. Commun.">
        <title>Whole-genome sequencing of Oryza brachyantha reveals mechanisms underlying Oryza genome evolution.</title>
        <authorList>
            <person name="Chen J."/>
            <person name="Huang Q."/>
            <person name="Gao D."/>
            <person name="Wang J."/>
            <person name="Lang Y."/>
            <person name="Liu T."/>
            <person name="Li B."/>
            <person name="Bai Z."/>
            <person name="Luis Goicoechea J."/>
            <person name="Liang C."/>
            <person name="Chen C."/>
            <person name="Zhang W."/>
            <person name="Sun S."/>
            <person name="Liao Y."/>
            <person name="Zhang X."/>
            <person name="Yang L."/>
            <person name="Song C."/>
            <person name="Wang M."/>
            <person name="Shi J."/>
            <person name="Liu G."/>
            <person name="Liu J."/>
            <person name="Zhou H."/>
            <person name="Zhou W."/>
            <person name="Yu Q."/>
            <person name="An N."/>
            <person name="Chen Y."/>
            <person name="Cai Q."/>
            <person name="Wang B."/>
            <person name="Liu B."/>
            <person name="Min J."/>
            <person name="Huang Y."/>
            <person name="Wu H."/>
            <person name="Li Z."/>
            <person name="Zhang Y."/>
            <person name="Yin Y."/>
            <person name="Song W."/>
            <person name="Jiang J."/>
            <person name="Jackson S.A."/>
            <person name="Wing R.A."/>
            <person name="Wang J."/>
            <person name="Chen M."/>
        </authorList>
    </citation>
    <scope>NUCLEOTIDE SEQUENCE [LARGE SCALE GENOMIC DNA]</scope>
    <source>
        <strain evidence="7">cv. IRGC 101232</strain>
    </source>
</reference>
<evidence type="ECO:0000313" key="7">
    <source>
        <dbReference type="EnsemblPlants" id="OB09G16110.1"/>
    </source>
</evidence>
<dbReference type="Pfam" id="PF04828">
    <property type="entry name" value="GFA"/>
    <property type="match status" value="1"/>
</dbReference>
<dbReference type="EnsemblPlants" id="OB09G16110.1">
    <property type="protein sequence ID" value="OB09G16110.1"/>
    <property type="gene ID" value="OB09G16110"/>
</dbReference>
<dbReference type="GO" id="GO:0016846">
    <property type="term" value="F:carbon-sulfur lyase activity"/>
    <property type="evidence" value="ECO:0007669"/>
    <property type="project" value="InterPro"/>
</dbReference>
<keyword evidence="3" id="KW-0479">Metal-binding</keyword>
<dbReference type="Proteomes" id="UP000006038">
    <property type="component" value="Chromosome 9"/>
</dbReference>
<comment type="similarity">
    <text evidence="2">Belongs to the PC-esterase family. TBL subfamily.</text>
</comment>
<reference evidence="7" key="2">
    <citation type="submission" date="2013-04" db="UniProtKB">
        <authorList>
            <consortium name="EnsemblPlants"/>
        </authorList>
    </citation>
    <scope>IDENTIFICATION</scope>
</reference>
<sequence>MRGNTHFVVPAARFALDPAAAGFLTTYTFGTHTAKHTFCRACGITSFYTPRSNPDGVAVTVACVDPGTLSHVEYRHADGRNWEKWFAGSGISGFSKPQEAAPAPPPPPAAAEVISEFLGGGRQEQQLLGYSTARRNKECDYAERKMGGRNDAATLFRGKLSGNHWELYADGKPIGKGRLADFNRAKNLSLYSIARWVDSELVQYPQMKVFLRLISPRHFANGDWNTGGSCGNSIPLSNGSESTLTSQLTHVAVEYREDKDEAEAETEDEHAAMSSEATADVVHSGGCHCRRVRWTAEAPASVVAWICNCSDCSMRGNTHFVVPAARFALDPAAAGFLTTYTFGTHTAKHTFCRACGITSFYTPRSNPDGVAVTVACVDPGTLSHVEYRHADGRNWEKWFAGSDISSFSKPKEAAPALPAAAAEQVQ</sequence>
<feature type="domain" description="CENP-V/GFA" evidence="6">
    <location>
        <begin position="1"/>
        <end position="83"/>
    </location>
</feature>
<dbReference type="PROSITE" id="PS51891">
    <property type="entry name" value="CENP_V_GFA"/>
    <property type="match status" value="2"/>
</dbReference>
<comment type="similarity">
    <text evidence="1">Belongs to the Gfa family.</text>
</comment>
<dbReference type="AlphaFoldDB" id="J3MX82"/>
<dbReference type="Gene3D" id="2.170.150.70">
    <property type="match status" value="2"/>
</dbReference>
<evidence type="ECO:0000256" key="3">
    <source>
        <dbReference type="ARBA" id="ARBA00022723"/>
    </source>
</evidence>
<evidence type="ECO:0000256" key="2">
    <source>
        <dbReference type="ARBA" id="ARBA00007727"/>
    </source>
</evidence>
<feature type="domain" description="CENP-V/GFA" evidence="6">
    <location>
        <begin position="283"/>
        <end position="396"/>
    </location>
</feature>
<dbReference type="GO" id="GO:0016740">
    <property type="term" value="F:transferase activity"/>
    <property type="evidence" value="ECO:0007669"/>
    <property type="project" value="InterPro"/>
</dbReference>
<dbReference type="InterPro" id="IPR026057">
    <property type="entry name" value="TBL_C"/>
</dbReference>
<keyword evidence="4" id="KW-0862">Zinc</keyword>
<evidence type="ECO:0000256" key="1">
    <source>
        <dbReference type="ARBA" id="ARBA00005495"/>
    </source>
</evidence>
<organism evidence="7">
    <name type="scientific">Oryza brachyantha</name>
    <name type="common">malo sina</name>
    <dbReference type="NCBI Taxonomy" id="4533"/>
    <lineage>
        <taxon>Eukaryota</taxon>
        <taxon>Viridiplantae</taxon>
        <taxon>Streptophyta</taxon>
        <taxon>Embryophyta</taxon>
        <taxon>Tracheophyta</taxon>
        <taxon>Spermatophyta</taxon>
        <taxon>Magnoliopsida</taxon>
        <taxon>Liliopsida</taxon>
        <taxon>Poales</taxon>
        <taxon>Poaceae</taxon>
        <taxon>BOP clade</taxon>
        <taxon>Oryzoideae</taxon>
        <taxon>Oryzeae</taxon>
        <taxon>Oryzinae</taxon>
        <taxon>Oryza</taxon>
    </lineage>
</organism>
<feature type="compositionally biased region" description="Low complexity" evidence="5">
    <location>
        <begin position="413"/>
        <end position="426"/>
    </location>
</feature>
<dbReference type="Gramene" id="OB09G16110.1">
    <property type="protein sequence ID" value="OB09G16110.1"/>
    <property type="gene ID" value="OB09G16110"/>
</dbReference>
<dbReference type="InterPro" id="IPR011057">
    <property type="entry name" value="Mss4-like_sf"/>
</dbReference>
<evidence type="ECO:0000259" key="6">
    <source>
        <dbReference type="PROSITE" id="PS51891"/>
    </source>
</evidence>
<evidence type="ECO:0000256" key="4">
    <source>
        <dbReference type="ARBA" id="ARBA00022833"/>
    </source>
</evidence>
<dbReference type="InterPro" id="IPR052355">
    <property type="entry name" value="CENP-V-like"/>
</dbReference>
<dbReference type="InterPro" id="IPR006913">
    <property type="entry name" value="CENP-V/GFA"/>
</dbReference>
<protein>
    <recommendedName>
        <fullName evidence="6">CENP-V/GFA domain-containing protein</fullName>
    </recommendedName>
</protein>
<feature type="region of interest" description="Disordered" evidence="5">
    <location>
        <begin position="407"/>
        <end position="426"/>
    </location>
</feature>
<evidence type="ECO:0000256" key="5">
    <source>
        <dbReference type="SAM" id="MobiDB-lite"/>
    </source>
</evidence>
<feature type="region of interest" description="Disordered" evidence="5">
    <location>
        <begin position="257"/>
        <end position="277"/>
    </location>
</feature>
<dbReference type="eggNOG" id="KOG4192">
    <property type="taxonomic scope" value="Eukaryota"/>
</dbReference>
<dbReference type="SUPFAM" id="SSF51316">
    <property type="entry name" value="Mss4-like"/>
    <property type="match status" value="2"/>
</dbReference>